<comment type="caution">
    <text evidence="1">The sequence shown here is derived from an EMBL/GenBank/DDBJ whole genome shotgun (WGS) entry which is preliminary data.</text>
</comment>
<dbReference type="Proteomes" id="UP000550707">
    <property type="component" value="Unassembled WGS sequence"/>
</dbReference>
<name>A0A7J8JWK4_MOLMO</name>
<protein>
    <submittedName>
        <fullName evidence="1">Uncharacterized protein</fullName>
    </submittedName>
</protein>
<evidence type="ECO:0000313" key="1">
    <source>
        <dbReference type="EMBL" id="KAF6501128.1"/>
    </source>
</evidence>
<reference evidence="1 2" key="1">
    <citation type="journal article" date="2020" name="Nature">
        <title>Six reference-quality genomes reveal evolution of bat adaptations.</title>
        <authorList>
            <person name="Jebb D."/>
            <person name="Huang Z."/>
            <person name="Pippel M."/>
            <person name="Hughes G.M."/>
            <person name="Lavrichenko K."/>
            <person name="Devanna P."/>
            <person name="Winkler S."/>
            <person name="Jermiin L.S."/>
            <person name="Skirmuntt E.C."/>
            <person name="Katzourakis A."/>
            <person name="Burkitt-Gray L."/>
            <person name="Ray D.A."/>
            <person name="Sullivan K.A.M."/>
            <person name="Roscito J.G."/>
            <person name="Kirilenko B.M."/>
            <person name="Davalos L.M."/>
            <person name="Corthals A.P."/>
            <person name="Power M.L."/>
            <person name="Jones G."/>
            <person name="Ransome R.D."/>
            <person name="Dechmann D.K.N."/>
            <person name="Locatelli A.G."/>
            <person name="Puechmaille S.J."/>
            <person name="Fedrigo O."/>
            <person name="Jarvis E.D."/>
            <person name="Hiller M."/>
            <person name="Vernes S.C."/>
            <person name="Myers E.W."/>
            <person name="Teeling E.C."/>
        </authorList>
    </citation>
    <scope>NUCLEOTIDE SEQUENCE [LARGE SCALE GENOMIC DNA]</scope>
    <source>
        <strain evidence="1">MMolMol1</strain>
        <tissue evidence="1">Muscle</tissue>
    </source>
</reference>
<proteinExistence type="predicted"/>
<dbReference type="AlphaFoldDB" id="A0A7J8JWK4"/>
<accession>A0A7J8JWK4</accession>
<dbReference type="InParanoid" id="A0A7J8JWK4"/>
<evidence type="ECO:0000313" key="2">
    <source>
        <dbReference type="Proteomes" id="UP000550707"/>
    </source>
</evidence>
<gene>
    <name evidence="1" type="ORF">HJG59_008107</name>
</gene>
<organism evidence="1 2">
    <name type="scientific">Molossus molossus</name>
    <name type="common">Pallas' mastiff bat</name>
    <name type="synonym">Vespertilio molossus</name>
    <dbReference type="NCBI Taxonomy" id="27622"/>
    <lineage>
        <taxon>Eukaryota</taxon>
        <taxon>Metazoa</taxon>
        <taxon>Chordata</taxon>
        <taxon>Craniata</taxon>
        <taxon>Vertebrata</taxon>
        <taxon>Euteleostomi</taxon>
        <taxon>Mammalia</taxon>
        <taxon>Eutheria</taxon>
        <taxon>Laurasiatheria</taxon>
        <taxon>Chiroptera</taxon>
        <taxon>Yangochiroptera</taxon>
        <taxon>Molossidae</taxon>
        <taxon>Molossus</taxon>
    </lineage>
</organism>
<dbReference type="EMBL" id="JACASF010000001">
    <property type="protein sequence ID" value="KAF6501128.1"/>
    <property type="molecule type" value="Genomic_DNA"/>
</dbReference>
<keyword evidence="2" id="KW-1185">Reference proteome</keyword>
<sequence length="121" mass="12745">MRSFGCLAESGVRLSLLPCASESTAPSGLSCPYSPGAPFQRISPRSKSKPQSSLCTKHPPRLFVSVLSAWRGAEGSAQEERLAKNASFRGADCPPAARPTPVLCPGCLAARANHKTSFIIC</sequence>